<gene>
    <name evidence="2" type="ORF">E2C01_035399</name>
</gene>
<protein>
    <submittedName>
        <fullName evidence="2">Uncharacterized protein</fullName>
    </submittedName>
</protein>
<sequence length="82" mass="9603">MIKEERATHTPPEIQPRYASTEGIHITDRGRDSRQPEELGGELMEQNYTQVGTILQLVDVSNRYRETTEYRFIINGIVRPWN</sequence>
<name>A0A5B7FBD0_PORTR</name>
<accession>A0A5B7FBD0</accession>
<comment type="caution">
    <text evidence="2">The sequence shown here is derived from an EMBL/GenBank/DDBJ whole genome shotgun (WGS) entry which is preliminary data.</text>
</comment>
<feature type="compositionally biased region" description="Basic and acidic residues" evidence="1">
    <location>
        <begin position="25"/>
        <end position="37"/>
    </location>
</feature>
<evidence type="ECO:0000313" key="2">
    <source>
        <dbReference type="EMBL" id="MPC41794.1"/>
    </source>
</evidence>
<evidence type="ECO:0000313" key="3">
    <source>
        <dbReference type="Proteomes" id="UP000324222"/>
    </source>
</evidence>
<dbReference type="AlphaFoldDB" id="A0A5B7FBD0"/>
<organism evidence="2 3">
    <name type="scientific">Portunus trituberculatus</name>
    <name type="common">Swimming crab</name>
    <name type="synonym">Neptunus trituberculatus</name>
    <dbReference type="NCBI Taxonomy" id="210409"/>
    <lineage>
        <taxon>Eukaryota</taxon>
        <taxon>Metazoa</taxon>
        <taxon>Ecdysozoa</taxon>
        <taxon>Arthropoda</taxon>
        <taxon>Crustacea</taxon>
        <taxon>Multicrustacea</taxon>
        <taxon>Malacostraca</taxon>
        <taxon>Eumalacostraca</taxon>
        <taxon>Eucarida</taxon>
        <taxon>Decapoda</taxon>
        <taxon>Pleocyemata</taxon>
        <taxon>Brachyura</taxon>
        <taxon>Eubrachyura</taxon>
        <taxon>Portunoidea</taxon>
        <taxon>Portunidae</taxon>
        <taxon>Portuninae</taxon>
        <taxon>Portunus</taxon>
    </lineage>
</organism>
<keyword evidence="3" id="KW-1185">Reference proteome</keyword>
<reference evidence="2 3" key="1">
    <citation type="submission" date="2019-05" db="EMBL/GenBank/DDBJ databases">
        <title>Another draft genome of Portunus trituberculatus and its Hox gene families provides insights of decapod evolution.</title>
        <authorList>
            <person name="Jeong J.-H."/>
            <person name="Song I."/>
            <person name="Kim S."/>
            <person name="Choi T."/>
            <person name="Kim D."/>
            <person name="Ryu S."/>
            <person name="Kim W."/>
        </authorList>
    </citation>
    <scope>NUCLEOTIDE SEQUENCE [LARGE SCALE GENOMIC DNA]</scope>
    <source>
        <tissue evidence="2">Muscle</tissue>
    </source>
</reference>
<dbReference type="EMBL" id="VSRR010005187">
    <property type="protein sequence ID" value="MPC41794.1"/>
    <property type="molecule type" value="Genomic_DNA"/>
</dbReference>
<dbReference type="Proteomes" id="UP000324222">
    <property type="component" value="Unassembled WGS sequence"/>
</dbReference>
<proteinExistence type="predicted"/>
<feature type="region of interest" description="Disordered" evidence="1">
    <location>
        <begin position="1"/>
        <end position="39"/>
    </location>
</feature>
<evidence type="ECO:0000256" key="1">
    <source>
        <dbReference type="SAM" id="MobiDB-lite"/>
    </source>
</evidence>